<organism evidence="1 2">
    <name type="scientific">Tepidibacter hydrothermalis</name>
    <dbReference type="NCBI Taxonomy" id="3036126"/>
    <lineage>
        <taxon>Bacteria</taxon>
        <taxon>Bacillati</taxon>
        <taxon>Bacillota</taxon>
        <taxon>Clostridia</taxon>
        <taxon>Peptostreptococcales</taxon>
        <taxon>Peptostreptococcaceae</taxon>
        <taxon>Tepidibacter</taxon>
    </lineage>
</organism>
<dbReference type="RefSeq" id="WP_277730657.1">
    <property type="nucleotide sequence ID" value="NZ_CP120733.1"/>
</dbReference>
<keyword evidence="2" id="KW-1185">Reference proteome</keyword>
<dbReference type="Proteomes" id="UP001222800">
    <property type="component" value="Chromosome"/>
</dbReference>
<evidence type="ECO:0000313" key="1">
    <source>
        <dbReference type="EMBL" id="WFD08746.1"/>
    </source>
</evidence>
<evidence type="ECO:0000313" key="2">
    <source>
        <dbReference type="Proteomes" id="UP001222800"/>
    </source>
</evidence>
<dbReference type="EMBL" id="CP120733">
    <property type="protein sequence ID" value="WFD08746.1"/>
    <property type="molecule type" value="Genomic_DNA"/>
</dbReference>
<name>A0ABY8E7C3_9FIRM</name>
<protein>
    <submittedName>
        <fullName evidence="1">Uncharacterized protein</fullName>
    </submittedName>
</protein>
<reference evidence="1 2" key="1">
    <citation type="submission" date="2023-03" db="EMBL/GenBank/DDBJ databases">
        <title>Complete genome sequence of Tepidibacter sp. SWIR-1, isolated from a deep-sea hydrothermal vent.</title>
        <authorList>
            <person name="Li X."/>
        </authorList>
    </citation>
    <scope>NUCLEOTIDE SEQUENCE [LARGE SCALE GENOMIC DNA]</scope>
    <source>
        <strain evidence="1 2">SWIR-1</strain>
    </source>
</reference>
<accession>A0ABY8E7C3</accession>
<sequence>MTIKEGQKEGIVRRYVFTCKVRDLTSKLEEAILQGRMLKALNVYR</sequence>
<proteinExistence type="predicted"/>
<gene>
    <name evidence="1" type="ORF">P4S50_10085</name>
</gene>